<name>A0ABZ2V618_9RHOB</name>
<dbReference type="Gene3D" id="3.40.630.40">
    <property type="entry name" value="Zn-dependent exopeptidases"/>
    <property type="match status" value="1"/>
</dbReference>
<dbReference type="Proteomes" id="UP001440612">
    <property type="component" value="Chromosome"/>
</dbReference>
<dbReference type="Pfam" id="PF05013">
    <property type="entry name" value="FGase"/>
    <property type="match status" value="1"/>
</dbReference>
<gene>
    <name evidence="1" type="ORF">AABB29_01865</name>
</gene>
<dbReference type="PIRSF" id="PIRSF029730">
    <property type="entry name" value="UCP029730"/>
    <property type="match status" value="1"/>
</dbReference>
<evidence type="ECO:0000313" key="1">
    <source>
        <dbReference type="EMBL" id="WZC49430.1"/>
    </source>
</evidence>
<dbReference type="EMBL" id="CP150951">
    <property type="protein sequence ID" value="WZC49430.1"/>
    <property type="molecule type" value="Genomic_DNA"/>
</dbReference>
<sequence>MEQQNQDSITRVSRQNGLSPVVLVCEHAAHHIPTELGTLGLSDEARFSHIAWDPGALGVARAMSEVLDATLVAASVSRLVYDCNRPPEAPDAMPAKSEAFEVPGNVALSDASRQARVSQYYEPFRKTLSGEIARKDKAVIVTIHSFTPIYHGAKRDVEIGILHDTDQRFADVLLDVADGFNVQRNAPYGPEDGVTHTLRLHAISHGHLNVMIEIRNDLIQTEAAQLAMGQKLADWVAQALQKTMADPCKR</sequence>
<dbReference type="InterPro" id="IPR007709">
    <property type="entry name" value="N-FG_amidohydro"/>
</dbReference>
<proteinExistence type="predicted"/>
<accession>A0ABZ2V618</accession>
<dbReference type="SUPFAM" id="SSF53187">
    <property type="entry name" value="Zn-dependent exopeptidases"/>
    <property type="match status" value="1"/>
</dbReference>
<organism evidence="1 2">
    <name type="scientific">Yoonia phaeophyticola</name>
    <dbReference type="NCBI Taxonomy" id="3137369"/>
    <lineage>
        <taxon>Bacteria</taxon>
        <taxon>Pseudomonadati</taxon>
        <taxon>Pseudomonadota</taxon>
        <taxon>Alphaproteobacteria</taxon>
        <taxon>Rhodobacterales</taxon>
        <taxon>Paracoccaceae</taxon>
        <taxon>Yoonia</taxon>
    </lineage>
</organism>
<keyword evidence="2" id="KW-1185">Reference proteome</keyword>
<dbReference type="RefSeq" id="WP_341367540.1">
    <property type="nucleotide sequence ID" value="NZ_CP150951.2"/>
</dbReference>
<dbReference type="InterPro" id="IPR011227">
    <property type="entry name" value="UCP029730"/>
</dbReference>
<evidence type="ECO:0000313" key="2">
    <source>
        <dbReference type="Proteomes" id="UP001440612"/>
    </source>
</evidence>
<reference evidence="2" key="1">
    <citation type="submission" date="2024-04" db="EMBL/GenBank/DDBJ databases">
        <title>Phylogenomic analyses of a clade within the roseobacter group suggest taxonomic reassignments of species of the genera Aestuariivita, Citreicella, Loktanella, Nautella, Pelagibaca, Ruegeria, Thalassobius, Thiobacimonas and Tropicibacter, and the proposal o.</title>
        <authorList>
            <person name="Jeon C.O."/>
        </authorList>
    </citation>
    <scope>NUCLEOTIDE SEQUENCE [LARGE SCALE GENOMIC DNA]</scope>
    <source>
        <strain evidence="2">BS5-3</strain>
    </source>
</reference>
<protein>
    <submittedName>
        <fullName evidence="1">N-formylglutamate amidohydrolase</fullName>
    </submittedName>
</protein>